<dbReference type="Proteomes" id="UP000726737">
    <property type="component" value="Unassembled WGS sequence"/>
</dbReference>
<evidence type="ECO:0000256" key="1">
    <source>
        <dbReference type="ARBA" id="ARBA00004141"/>
    </source>
</evidence>
<name>A0A9P6U756_9FUNG</name>
<evidence type="ECO:0000259" key="6">
    <source>
        <dbReference type="Pfam" id="PF00149"/>
    </source>
</evidence>
<dbReference type="GO" id="GO:0016787">
    <property type="term" value="F:hydrolase activity"/>
    <property type="evidence" value="ECO:0007669"/>
    <property type="project" value="InterPro"/>
</dbReference>
<dbReference type="EMBL" id="JAAAJA010000074">
    <property type="protein sequence ID" value="KAG0263456.1"/>
    <property type="molecule type" value="Genomic_DNA"/>
</dbReference>
<dbReference type="GO" id="GO:0005783">
    <property type="term" value="C:endoplasmic reticulum"/>
    <property type="evidence" value="ECO:0007669"/>
    <property type="project" value="TreeGrafter"/>
</dbReference>
<evidence type="ECO:0000256" key="4">
    <source>
        <dbReference type="ARBA" id="ARBA00023136"/>
    </source>
</evidence>
<dbReference type="AlphaFoldDB" id="A0A9P6U756"/>
<evidence type="ECO:0000313" key="7">
    <source>
        <dbReference type="EMBL" id="KAG0263456.1"/>
    </source>
</evidence>
<organism evidence="7 8">
    <name type="scientific">Mortierella polycephala</name>
    <dbReference type="NCBI Taxonomy" id="41804"/>
    <lineage>
        <taxon>Eukaryota</taxon>
        <taxon>Fungi</taxon>
        <taxon>Fungi incertae sedis</taxon>
        <taxon>Mucoromycota</taxon>
        <taxon>Mortierellomycotina</taxon>
        <taxon>Mortierellomycetes</taxon>
        <taxon>Mortierellales</taxon>
        <taxon>Mortierellaceae</taxon>
        <taxon>Mortierella</taxon>
    </lineage>
</organism>
<protein>
    <recommendedName>
        <fullName evidence="6">Calcineurin-like phosphoesterase domain-containing protein</fullName>
    </recommendedName>
</protein>
<accession>A0A9P6U756</accession>
<keyword evidence="4 5" id="KW-0472">Membrane</keyword>
<dbReference type="PANTHER" id="PTHR13315">
    <property type="entry name" value="METALLO PHOSPHOESTERASE RELATED"/>
    <property type="match status" value="1"/>
</dbReference>
<comment type="subcellular location">
    <subcellularLocation>
        <location evidence="1">Membrane</location>
        <topology evidence="1">Multi-pass membrane protein</topology>
    </subcellularLocation>
</comment>
<dbReference type="Pfam" id="PF00149">
    <property type="entry name" value="Metallophos"/>
    <property type="match status" value="1"/>
</dbReference>
<reference evidence="7" key="1">
    <citation type="journal article" date="2020" name="Fungal Divers.">
        <title>Resolving the Mortierellaceae phylogeny through synthesis of multi-gene phylogenetics and phylogenomics.</title>
        <authorList>
            <person name="Vandepol N."/>
            <person name="Liber J."/>
            <person name="Desiro A."/>
            <person name="Na H."/>
            <person name="Kennedy M."/>
            <person name="Barry K."/>
            <person name="Grigoriev I.V."/>
            <person name="Miller A.N."/>
            <person name="O'Donnell K."/>
            <person name="Stajich J.E."/>
            <person name="Bonito G."/>
        </authorList>
    </citation>
    <scope>NUCLEOTIDE SEQUENCE</scope>
    <source>
        <strain evidence="7">KOD948</strain>
    </source>
</reference>
<keyword evidence="8" id="KW-1185">Reference proteome</keyword>
<proteinExistence type="predicted"/>
<dbReference type="SUPFAM" id="SSF56300">
    <property type="entry name" value="Metallo-dependent phosphatases"/>
    <property type="match status" value="1"/>
</dbReference>
<dbReference type="GO" id="GO:0016020">
    <property type="term" value="C:membrane"/>
    <property type="evidence" value="ECO:0007669"/>
    <property type="project" value="UniProtKB-SubCell"/>
</dbReference>
<dbReference type="InterPro" id="IPR029052">
    <property type="entry name" value="Metallo-depent_PP-like"/>
</dbReference>
<comment type="caution">
    <text evidence="7">The sequence shown here is derived from an EMBL/GenBank/DDBJ whole genome shotgun (WGS) entry which is preliminary data.</text>
</comment>
<dbReference type="OrthoDB" id="9984693at2759"/>
<dbReference type="InterPro" id="IPR033308">
    <property type="entry name" value="PGAP5/Cdc1/Ted1"/>
</dbReference>
<dbReference type="InterPro" id="IPR004843">
    <property type="entry name" value="Calcineurin-like_PHP"/>
</dbReference>
<dbReference type="PANTHER" id="PTHR13315:SF1">
    <property type="entry name" value="PROTEIN TED1"/>
    <property type="match status" value="1"/>
</dbReference>
<feature type="domain" description="Calcineurin-like phosphoesterase" evidence="6">
    <location>
        <begin position="64"/>
        <end position="284"/>
    </location>
</feature>
<feature type="transmembrane region" description="Helical" evidence="5">
    <location>
        <begin position="375"/>
        <end position="398"/>
    </location>
</feature>
<gene>
    <name evidence="7" type="ORF">BG011_008749</name>
</gene>
<dbReference type="Gene3D" id="3.60.21.10">
    <property type="match status" value="1"/>
</dbReference>
<evidence type="ECO:0000313" key="8">
    <source>
        <dbReference type="Proteomes" id="UP000726737"/>
    </source>
</evidence>
<evidence type="ECO:0000256" key="5">
    <source>
        <dbReference type="SAM" id="Phobius"/>
    </source>
</evidence>
<keyword evidence="2 5" id="KW-0812">Transmembrane</keyword>
<dbReference type="GO" id="GO:0006506">
    <property type="term" value="P:GPI anchor biosynthetic process"/>
    <property type="evidence" value="ECO:0007669"/>
    <property type="project" value="InterPro"/>
</dbReference>
<sequence>MVVFADPQMEGDAKIRRLGKRALVDLAFNDAYMRHIYKTMMSPSWAPLNTLSSYLSQEEHKATAPTHVTILGDLFSSQWIKDSEFDIRLERYKSIFSDPAQQSPQAHQPRGAFDDPRNVPIMINITGNHDIGYGYDISQSRLDRWETAFGKSNFITSVRVPHPTSGRGSGPGNFNISETLSQQLHLVVLNTMLLDGPSSDENLRGQTWEFLQEAALIKEQRPSDKIVLLTHIPFHKEKDICVDPPDIRFHSDQTIIEQTMLTPNTTNWILDYLKPDFILNGHDHFGCDVTHVQELNEHGDEVVWKAYATASPSLDAVPEKQGDRRAWVREVTQRSMMAEYAGYSGLFEIRRTSQSSEPELEFHYRACGFFTDLQVWAMIVTDLIVAGVWCVIALCHVVRNLVVSRSQKSRIPSFSTKEKQN</sequence>
<evidence type="ECO:0000256" key="2">
    <source>
        <dbReference type="ARBA" id="ARBA00022692"/>
    </source>
</evidence>
<keyword evidence="3 5" id="KW-1133">Transmembrane helix</keyword>
<evidence type="ECO:0000256" key="3">
    <source>
        <dbReference type="ARBA" id="ARBA00022989"/>
    </source>
</evidence>